<gene>
    <name evidence="1" type="ORF">NPIL_229641</name>
</gene>
<sequence>MSPCCAKQGMSEFLDGIDYGVMFHEFPADLACAYLEGHLVGRAGDWYGVVGSSCVAGVAADFAQLERALKDSSPVVRGGG</sequence>
<evidence type="ECO:0000313" key="2">
    <source>
        <dbReference type="Proteomes" id="UP000887013"/>
    </source>
</evidence>
<dbReference type="EMBL" id="BMAW01132123">
    <property type="protein sequence ID" value="GFU42194.1"/>
    <property type="molecule type" value="Genomic_DNA"/>
</dbReference>
<protein>
    <submittedName>
        <fullName evidence="1">Uncharacterized protein</fullName>
    </submittedName>
</protein>
<evidence type="ECO:0000313" key="1">
    <source>
        <dbReference type="EMBL" id="GFU42194.1"/>
    </source>
</evidence>
<reference evidence="1" key="1">
    <citation type="submission" date="2020-08" db="EMBL/GenBank/DDBJ databases">
        <title>Multicomponent nature underlies the extraordinary mechanical properties of spider dragline silk.</title>
        <authorList>
            <person name="Kono N."/>
            <person name="Nakamura H."/>
            <person name="Mori M."/>
            <person name="Yoshida Y."/>
            <person name="Ohtoshi R."/>
            <person name="Malay A.D."/>
            <person name="Moran D.A.P."/>
            <person name="Tomita M."/>
            <person name="Numata K."/>
            <person name="Arakawa K."/>
        </authorList>
    </citation>
    <scope>NUCLEOTIDE SEQUENCE</scope>
</reference>
<proteinExistence type="predicted"/>
<dbReference type="Proteomes" id="UP000887013">
    <property type="component" value="Unassembled WGS sequence"/>
</dbReference>
<comment type="caution">
    <text evidence="1">The sequence shown here is derived from an EMBL/GenBank/DDBJ whole genome shotgun (WGS) entry which is preliminary data.</text>
</comment>
<keyword evidence="2" id="KW-1185">Reference proteome</keyword>
<organism evidence="1 2">
    <name type="scientific">Nephila pilipes</name>
    <name type="common">Giant wood spider</name>
    <name type="synonym">Nephila maculata</name>
    <dbReference type="NCBI Taxonomy" id="299642"/>
    <lineage>
        <taxon>Eukaryota</taxon>
        <taxon>Metazoa</taxon>
        <taxon>Ecdysozoa</taxon>
        <taxon>Arthropoda</taxon>
        <taxon>Chelicerata</taxon>
        <taxon>Arachnida</taxon>
        <taxon>Araneae</taxon>
        <taxon>Araneomorphae</taxon>
        <taxon>Entelegynae</taxon>
        <taxon>Araneoidea</taxon>
        <taxon>Nephilidae</taxon>
        <taxon>Nephila</taxon>
    </lineage>
</organism>
<dbReference type="AlphaFoldDB" id="A0A8X6QT40"/>
<accession>A0A8X6QT40</accession>
<name>A0A8X6QT40_NEPPI</name>